<dbReference type="InterPro" id="IPR050625">
    <property type="entry name" value="ParA/MinD_ATPase"/>
</dbReference>
<dbReference type="PANTHER" id="PTHR43384:SF4">
    <property type="entry name" value="CELLULOSE BIOSYNTHESIS PROTEIN BCSQ-RELATED"/>
    <property type="match status" value="1"/>
</dbReference>
<evidence type="ECO:0000256" key="1">
    <source>
        <dbReference type="ARBA" id="ARBA00022741"/>
    </source>
</evidence>
<comment type="caution">
    <text evidence="3">The sequence shown here is derived from an EMBL/GenBank/DDBJ whole genome shotgun (WGS) entry which is preliminary data.</text>
</comment>
<dbReference type="SUPFAM" id="SSF52540">
    <property type="entry name" value="P-loop containing nucleoside triphosphate hydrolases"/>
    <property type="match status" value="1"/>
</dbReference>
<dbReference type="EMBL" id="LNQR01000024">
    <property type="protein sequence ID" value="KWT92024.1"/>
    <property type="molecule type" value="Genomic_DNA"/>
</dbReference>
<evidence type="ECO:0000256" key="2">
    <source>
        <dbReference type="ARBA" id="ARBA00022840"/>
    </source>
</evidence>
<accession>A0ABR5SMM0</accession>
<dbReference type="Proteomes" id="UP000060487">
    <property type="component" value="Unassembled WGS sequence"/>
</dbReference>
<proteinExistence type="predicted"/>
<dbReference type="PANTHER" id="PTHR43384">
    <property type="entry name" value="SEPTUM SITE-DETERMINING PROTEIN MIND HOMOLOG, CHLOROPLASTIC-RELATED"/>
    <property type="match status" value="1"/>
</dbReference>
<name>A0ABR5SMM0_9BACT</name>
<dbReference type="InterPro" id="IPR033756">
    <property type="entry name" value="YlxH/NBP35"/>
</dbReference>
<sequence length="381" mass="42264">MAAQRKARHILAVAGGKGGVGKSVFSITLATTLVGMGYRVVLIDLDLGGANLHTYMGILGQTLSLSHFFQKKVKTLDEVVISTRVPELKLISGAHYLPSMSSPGSSLKIKLLRHIKALDADFIVIDLGAGMDLNTMDFFISSDIGFIVTVAEPAAIMNSYRFIKGTLFRKLHGVFKNHAQLAPILVSMAEDSAYSDSLMLNTFIEKVMQIDPSAYPLVNEISAEFRPCLVLNRIGTVESNNLVGSLISHCTTKYNVQLKYLGNLPHVKEISSFLLDIPAFLRSSSGSGFFKSLKSIVRKFLLDIHDTNVVAEKLQLLKVYDDDTIKRIGEIIKDLPEGKLTQTEKKLWQLRLYFKPTEVVAFLLCKGIKDNIFFEQLYTIE</sequence>
<dbReference type="Gene3D" id="3.40.50.300">
    <property type="entry name" value="P-loop containing nucleotide triphosphate hydrolases"/>
    <property type="match status" value="1"/>
</dbReference>
<dbReference type="Pfam" id="PF10609">
    <property type="entry name" value="ParA"/>
    <property type="match status" value="1"/>
</dbReference>
<evidence type="ECO:0000313" key="4">
    <source>
        <dbReference type="Proteomes" id="UP000060487"/>
    </source>
</evidence>
<keyword evidence="1" id="KW-0547">Nucleotide-binding</keyword>
<gene>
    <name evidence="3" type="primary">ylxH_2</name>
    <name evidence="3" type="ORF">ASN18_0632</name>
</gene>
<reference evidence="3 4" key="1">
    <citation type="submission" date="2015-11" db="EMBL/GenBank/DDBJ databases">
        <authorList>
            <person name="Lin W."/>
        </authorList>
    </citation>
    <scope>NUCLEOTIDE SEQUENCE [LARGE SCALE GENOMIC DNA]</scope>
    <source>
        <strain evidence="3 4">HCH-1</strain>
    </source>
</reference>
<organism evidence="3 4">
    <name type="scientific">Candidatus Magnetominusculus xianensis</name>
    <dbReference type="NCBI Taxonomy" id="1748249"/>
    <lineage>
        <taxon>Bacteria</taxon>
        <taxon>Pseudomonadati</taxon>
        <taxon>Nitrospirota</taxon>
        <taxon>Nitrospiria</taxon>
        <taxon>Nitrospirales</taxon>
        <taxon>Nitrospiraceae</taxon>
        <taxon>Candidatus Magnetominusculus</taxon>
    </lineage>
</organism>
<dbReference type="GO" id="GO:0005524">
    <property type="term" value="F:ATP binding"/>
    <property type="evidence" value="ECO:0007669"/>
    <property type="project" value="UniProtKB-KW"/>
</dbReference>
<keyword evidence="4" id="KW-1185">Reference proteome</keyword>
<protein>
    <submittedName>
        <fullName evidence="3">ATP-binding protein</fullName>
    </submittedName>
</protein>
<dbReference type="RefSeq" id="WP_085051158.1">
    <property type="nucleotide sequence ID" value="NZ_LNQR01000024.1"/>
</dbReference>
<keyword evidence="2 3" id="KW-0067">ATP-binding</keyword>
<dbReference type="InterPro" id="IPR027417">
    <property type="entry name" value="P-loop_NTPase"/>
</dbReference>
<evidence type="ECO:0000313" key="3">
    <source>
        <dbReference type="EMBL" id="KWT92024.1"/>
    </source>
</evidence>